<protein>
    <submittedName>
        <fullName evidence="2">Enamine deaminase RidA (YjgF/YER057c/UK114 family)</fullName>
    </submittedName>
</protein>
<dbReference type="InterPro" id="IPR035959">
    <property type="entry name" value="RutC-like_sf"/>
</dbReference>
<comment type="similarity">
    <text evidence="1">Belongs to the RutC family.</text>
</comment>
<dbReference type="GO" id="GO:0019239">
    <property type="term" value="F:deaminase activity"/>
    <property type="evidence" value="ECO:0007669"/>
    <property type="project" value="TreeGrafter"/>
</dbReference>
<organism evidence="2 3">
    <name type="scientific">Humitalea rosea</name>
    <dbReference type="NCBI Taxonomy" id="990373"/>
    <lineage>
        <taxon>Bacteria</taxon>
        <taxon>Pseudomonadati</taxon>
        <taxon>Pseudomonadota</taxon>
        <taxon>Alphaproteobacteria</taxon>
        <taxon>Acetobacterales</taxon>
        <taxon>Roseomonadaceae</taxon>
        <taxon>Humitalea</taxon>
    </lineage>
</organism>
<dbReference type="AlphaFoldDB" id="A0A2W7I2L3"/>
<dbReference type="OrthoDB" id="9799840at2"/>
<dbReference type="Pfam" id="PF01042">
    <property type="entry name" value="Ribonuc_L-PSP"/>
    <property type="match status" value="1"/>
</dbReference>
<proteinExistence type="inferred from homology"/>
<dbReference type="Proteomes" id="UP000249688">
    <property type="component" value="Unassembled WGS sequence"/>
</dbReference>
<dbReference type="Gene3D" id="3.30.1330.40">
    <property type="entry name" value="RutC-like"/>
    <property type="match status" value="1"/>
</dbReference>
<gene>
    <name evidence="2" type="ORF">C8P66_12253</name>
</gene>
<sequence length="131" mass="13169">MTVGFSNPPGVRPPAGGRYSHAARIPAGAERLVMSGQIGITPEGTVPADPAAQIAQAVANLGAVLAGSGLGFADVIKVTVFLTDPALIGLWREARTAAFGDHSPASTLLIVAGLADPAFLVEVEAEAVFPA</sequence>
<dbReference type="CDD" id="cd00448">
    <property type="entry name" value="YjgF_YER057c_UK114_family"/>
    <property type="match status" value="1"/>
</dbReference>
<dbReference type="PANTHER" id="PTHR11803">
    <property type="entry name" value="2-IMINOBUTANOATE/2-IMINOPROPANOATE DEAMINASE RIDA"/>
    <property type="match status" value="1"/>
</dbReference>
<comment type="caution">
    <text evidence="2">The sequence shown here is derived from an EMBL/GenBank/DDBJ whole genome shotgun (WGS) entry which is preliminary data.</text>
</comment>
<accession>A0A2W7I2L3</accession>
<dbReference type="InterPro" id="IPR006175">
    <property type="entry name" value="YjgF/YER057c/UK114"/>
</dbReference>
<dbReference type="RefSeq" id="WP_111399618.1">
    <property type="nucleotide sequence ID" value="NZ_QKYU01000022.1"/>
</dbReference>
<evidence type="ECO:0000313" key="2">
    <source>
        <dbReference type="EMBL" id="PZW41066.1"/>
    </source>
</evidence>
<dbReference type="SUPFAM" id="SSF55298">
    <property type="entry name" value="YjgF-like"/>
    <property type="match status" value="1"/>
</dbReference>
<evidence type="ECO:0000313" key="3">
    <source>
        <dbReference type="Proteomes" id="UP000249688"/>
    </source>
</evidence>
<name>A0A2W7I2L3_9PROT</name>
<dbReference type="EMBL" id="QKYU01000022">
    <property type="protein sequence ID" value="PZW41066.1"/>
    <property type="molecule type" value="Genomic_DNA"/>
</dbReference>
<reference evidence="2 3" key="1">
    <citation type="submission" date="2018-06" db="EMBL/GenBank/DDBJ databases">
        <title>Genomic Encyclopedia of Archaeal and Bacterial Type Strains, Phase II (KMG-II): from individual species to whole genera.</title>
        <authorList>
            <person name="Goeker M."/>
        </authorList>
    </citation>
    <scope>NUCLEOTIDE SEQUENCE [LARGE SCALE GENOMIC DNA]</scope>
    <source>
        <strain evidence="2 3">DSM 24525</strain>
    </source>
</reference>
<dbReference type="GO" id="GO:0005829">
    <property type="term" value="C:cytosol"/>
    <property type="evidence" value="ECO:0007669"/>
    <property type="project" value="TreeGrafter"/>
</dbReference>
<evidence type="ECO:0000256" key="1">
    <source>
        <dbReference type="ARBA" id="ARBA00010552"/>
    </source>
</evidence>
<keyword evidence="3" id="KW-1185">Reference proteome</keyword>
<dbReference type="PANTHER" id="PTHR11803:SF58">
    <property type="entry name" value="PROTEIN HMF1-RELATED"/>
    <property type="match status" value="1"/>
</dbReference>